<feature type="compositionally biased region" description="Basic and acidic residues" evidence="1">
    <location>
        <begin position="19"/>
        <end position="30"/>
    </location>
</feature>
<reference evidence="3" key="1">
    <citation type="journal article" date="2005" name="Nature">
        <title>The map-based sequence of the rice genome.</title>
        <authorList>
            <consortium name="International rice genome sequencing project (IRGSP)"/>
            <person name="Matsumoto T."/>
            <person name="Wu J."/>
            <person name="Kanamori H."/>
            <person name="Katayose Y."/>
            <person name="Fujisawa M."/>
            <person name="Namiki N."/>
            <person name="Mizuno H."/>
            <person name="Yamamoto K."/>
            <person name="Antonio B.A."/>
            <person name="Baba T."/>
            <person name="Sakata K."/>
            <person name="Nagamura Y."/>
            <person name="Aoki H."/>
            <person name="Arikawa K."/>
            <person name="Arita K."/>
            <person name="Bito T."/>
            <person name="Chiden Y."/>
            <person name="Fujitsuka N."/>
            <person name="Fukunaka R."/>
            <person name="Hamada M."/>
            <person name="Harada C."/>
            <person name="Hayashi A."/>
            <person name="Hijishita S."/>
            <person name="Honda M."/>
            <person name="Hosokawa S."/>
            <person name="Ichikawa Y."/>
            <person name="Idonuma A."/>
            <person name="Iijima M."/>
            <person name="Ikeda M."/>
            <person name="Ikeno M."/>
            <person name="Ito K."/>
            <person name="Ito S."/>
            <person name="Ito T."/>
            <person name="Ito Y."/>
            <person name="Ito Y."/>
            <person name="Iwabuchi A."/>
            <person name="Kamiya K."/>
            <person name="Karasawa W."/>
            <person name="Kurita K."/>
            <person name="Katagiri S."/>
            <person name="Kikuta A."/>
            <person name="Kobayashi H."/>
            <person name="Kobayashi N."/>
            <person name="Machita K."/>
            <person name="Maehara T."/>
            <person name="Masukawa M."/>
            <person name="Mizubayashi T."/>
            <person name="Mukai Y."/>
            <person name="Nagasaki H."/>
            <person name="Nagata Y."/>
            <person name="Naito S."/>
            <person name="Nakashima M."/>
            <person name="Nakama Y."/>
            <person name="Nakamichi Y."/>
            <person name="Nakamura M."/>
            <person name="Meguro A."/>
            <person name="Negishi M."/>
            <person name="Ohta I."/>
            <person name="Ohta T."/>
            <person name="Okamoto M."/>
            <person name="Ono N."/>
            <person name="Saji S."/>
            <person name="Sakaguchi M."/>
            <person name="Sakai K."/>
            <person name="Shibata M."/>
            <person name="Shimokawa T."/>
            <person name="Song J."/>
            <person name="Takazaki Y."/>
            <person name="Terasawa K."/>
            <person name="Tsugane M."/>
            <person name="Tsuji K."/>
            <person name="Ueda S."/>
            <person name="Waki K."/>
            <person name="Yamagata H."/>
            <person name="Yamamoto M."/>
            <person name="Yamamoto S."/>
            <person name="Yamane H."/>
            <person name="Yoshiki S."/>
            <person name="Yoshihara R."/>
            <person name="Yukawa K."/>
            <person name="Zhong H."/>
            <person name="Yano M."/>
            <person name="Yuan Q."/>
            <person name="Ouyang S."/>
            <person name="Liu J."/>
            <person name="Jones K.M."/>
            <person name="Gansberger K."/>
            <person name="Moffat K."/>
            <person name="Hill J."/>
            <person name="Bera J."/>
            <person name="Fadrosh D."/>
            <person name="Jin S."/>
            <person name="Johri S."/>
            <person name="Kim M."/>
            <person name="Overton L."/>
            <person name="Reardon M."/>
            <person name="Tsitrin T."/>
            <person name="Vuong H."/>
            <person name="Weaver B."/>
            <person name="Ciecko A."/>
            <person name="Tallon L."/>
            <person name="Jackson J."/>
            <person name="Pai G."/>
            <person name="Aken S.V."/>
            <person name="Utterback T."/>
            <person name="Reidmuller S."/>
            <person name="Feldblyum T."/>
            <person name="Hsiao J."/>
            <person name="Zismann V."/>
            <person name="Iobst S."/>
            <person name="de Vazeille A.R."/>
            <person name="Buell C.R."/>
            <person name="Ying K."/>
            <person name="Li Y."/>
            <person name="Lu T."/>
            <person name="Huang Y."/>
            <person name="Zhao Q."/>
            <person name="Feng Q."/>
            <person name="Zhang L."/>
            <person name="Zhu J."/>
            <person name="Weng Q."/>
            <person name="Mu J."/>
            <person name="Lu Y."/>
            <person name="Fan D."/>
            <person name="Liu Y."/>
            <person name="Guan J."/>
            <person name="Zhang Y."/>
            <person name="Yu S."/>
            <person name="Liu X."/>
            <person name="Zhang Y."/>
            <person name="Hong G."/>
            <person name="Han B."/>
            <person name="Choisne N."/>
            <person name="Demange N."/>
            <person name="Orjeda G."/>
            <person name="Samain S."/>
            <person name="Cattolico L."/>
            <person name="Pelletier E."/>
            <person name="Couloux A."/>
            <person name="Segurens B."/>
            <person name="Wincker P."/>
            <person name="D'Hont A."/>
            <person name="Scarpelli C."/>
            <person name="Weissenbach J."/>
            <person name="Salanoubat M."/>
            <person name="Quetier F."/>
            <person name="Yu Y."/>
            <person name="Kim H.R."/>
            <person name="Rambo T."/>
            <person name="Currie J."/>
            <person name="Collura K."/>
            <person name="Luo M."/>
            <person name="Yang T."/>
            <person name="Ammiraju J.S.S."/>
            <person name="Engler F."/>
            <person name="Soderlund C."/>
            <person name="Wing R.A."/>
            <person name="Palmer L.E."/>
            <person name="de la Bastide M."/>
            <person name="Spiegel L."/>
            <person name="Nascimento L."/>
            <person name="Zutavern T."/>
            <person name="O'Shaughnessy A."/>
            <person name="Dike S."/>
            <person name="Dedhia N."/>
            <person name="Preston R."/>
            <person name="Balija V."/>
            <person name="McCombie W.R."/>
            <person name="Chow T."/>
            <person name="Chen H."/>
            <person name="Chung M."/>
            <person name="Chen C."/>
            <person name="Shaw J."/>
            <person name="Wu H."/>
            <person name="Hsiao K."/>
            <person name="Chao Y."/>
            <person name="Chu M."/>
            <person name="Cheng C."/>
            <person name="Hour A."/>
            <person name="Lee P."/>
            <person name="Lin S."/>
            <person name="Lin Y."/>
            <person name="Liou J."/>
            <person name="Liu S."/>
            <person name="Hsing Y."/>
            <person name="Raghuvanshi S."/>
            <person name="Mohanty A."/>
            <person name="Bharti A.K."/>
            <person name="Gaur A."/>
            <person name="Gupta V."/>
            <person name="Kumar D."/>
            <person name="Ravi V."/>
            <person name="Vij S."/>
            <person name="Kapur A."/>
            <person name="Khurana P."/>
            <person name="Khurana P."/>
            <person name="Khurana J.P."/>
            <person name="Tyagi A.K."/>
            <person name="Gaikwad K."/>
            <person name="Singh A."/>
            <person name="Dalal V."/>
            <person name="Srivastava S."/>
            <person name="Dixit A."/>
            <person name="Pal A.K."/>
            <person name="Ghazi I.A."/>
            <person name="Yadav M."/>
            <person name="Pandit A."/>
            <person name="Bhargava A."/>
            <person name="Sureshbabu K."/>
            <person name="Batra K."/>
            <person name="Sharma T.R."/>
            <person name="Mohapatra T."/>
            <person name="Singh N.K."/>
            <person name="Messing J."/>
            <person name="Nelson A.B."/>
            <person name="Fuks G."/>
            <person name="Kavchok S."/>
            <person name="Keizer G."/>
            <person name="Linton E."/>
            <person name="Llaca V."/>
            <person name="Song R."/>
            <person name="Tanyolac B."/>
            <person name="Young S."/>
            <person name="Ho-Il K."/>
            <person name="Hahn J.H."/>
            <person name="Sangsakoo G."/>
            <person name="Vanavichit A."/>
            <person name="de Mattos Luiz.A.T."/>
            <person name="Zimmer P.D."/>
            <person name="Malone G."/>
            <person name="Dellagostin O."/>
            <person name="de Oliveira A.C."/>
            <person name="Bevan M."/>
            <person name="Bancroft I."/>
            <person name="Minx P."/>
            <person name="Cordum H."/>
            <person name="Wilson R."/>
            <person name="Cheng Z."/>
            <person name="Jin W."/>
            <person name="Jiang J."/>
            <person name="Leong S.A."/>
            <person name="Iwama H."/>
            <person name="Gojobori T."/>
            <person name="Itoh T."/>
            <person name="Niimura Y."/>
            <person name="Fujii Y."/>
            <person name="Habara T."/>
            <person name="Sakai H."/>
            <person name="Sato Y."/>
            <person name="Wilson G."/>
            <person name="Kumar K."/>
            <person name="McCouch S."/>
            <person name="Juretic N."/>
            <person name="Hoen D."/>
            <person name="Wright S."/>
            <person name="Bruskiewich R."/>
            <person name="Bureau T."/>
            <person name="Miyao A."/>
            <person name="Hirochika H."/>
            <person name="Nishikawa T."/>
            <person name="Kadowaki K."/>
            <person name="Sugiura M."/>
            <person name="Burr B."/>
            <person name="Sasaki T."/>
        </authorList>
    </citation>
    <scope>NUCLEOTIDE SEQUENCE [LARGE SCALE GENOMIC DNA]</scope>
    <source>
        <strain evidence="3">cv. Nipponbare</strain>
    </source>
</reference>
<dbReference type="EMBL" id="AP014964">
    <property type="protein sequence ID" value="BAT03762.1"/>
    <property type="molecule type" value="Genomic_DNA"/>
</dbReference>
<sequence>MAEQLRKLGGIRTGAAGARRGEKMGKEKPKAMGMKSSNTTYIDISHELKKLLLDKLLLIGSIPNSDGDWVMGKFTGRWAKLELQSKMQSESSSSTVCAQEQH</sequence>
<evidence type="ECO:0000313" key="3">
    <source>
        <dbReference type="Proteomes" id="UP000059680"/>
    </source>
</evidence>
<reference evidence="2 3" key="3">
    <citation type="journal article" date="2013" name="Rice">
        <title>Improvement of the Oryza sativa Nipponbare reference genome using next generation sequence and optical map data.</title>
        <authorList>
            <person name="Kawahara Y."/>
            <person name="de la Bastide M."/>
            <person name="Hamilton J.P."/>
            <person name="Kanamori H."/>
            <person name="McCombie W.R."/>
            <person name="Ouyang S."/>
            <person name="Schwartz D.C."/>
            <person name="Tanaka T."/>
            <person name="Wu J."/>
            <person name="Zhou S."/>
            <person name="Childs K.L."/>
            <person name="Davidson R.M."/>
            <person name="Lin H."/>
            <person name="Quesada-Ocampo L."/>
            <person name="Vaillancourt B."/>
            <person name="Sakai H."/>
            <person name="Lee S.S."/>
            <person name="Kim J."/>
            <person name="Numa H."/>
            <person name="Itoh T."/>
            <person name="Buell C.R."/>
            <person name="Matsumoto T."/>
        </authorList>
    </citation>
    <scope>NUCLEOTIDE SEQUENCE [LARGE SCALE GENOMIC DNA]</scope>
    <source>
        <strain evidence="3">cv. Nipponbare</strain>
    </source>
</reference>
<keyword evidence="3" id="KW-1185">Reference proteome</keyword>
<organism evidence="2 3">
    <name type="scientific">Oryza sativa subsp. japonica</name>
    <name type="common">Rice</name>
    <dbReference type="NCBI Taxonomy" id="39947"/>
    <lineage>
        <taxon>Eukaryota</taxon>
        <taxon>Viridiplantae</taxon>
        <taxon>Streptophyta</taxon>
        <taxon>Embryophyta</taxon>
        <taxon>Tracheophyta</taxon>
        <taxon>Spermatophyta</taxon>
        <taxon>Magnoliopsida</taxon>
        <taxon>Liliopsida</taxon>
        <taxon>Poales</taxon>
        <taxon>Poaceae</taxon>
        <taxon>BOP clade</taxon>
        <taxon>Oryzoideae</taxon>
        <taxon>Oryzeae</taxon>
        <taxon>Oryzinae</taxon>
        <taxon>Oryza</taxon>
        <taxon>Oryza sativa</taxon>
    </lineage>
</organism>
<gene>
    <name evidence="2" type="ordered locus">Os08g0138301</name>
    <name evidence="2" type="ORF">OSNPB_080138301</name>
</gene>
<dbReference type="AlphaFoldDB" id="A0A0N7KP91"/>
<protein>
    <submittedName>
        <fullName evidence="2">Os08g0138301 protein</fullName>
    </submittedName>
</protein>
<dbReference type="Proteomes" id="UP000059680">
    <property type="component" value="Chromosome 8"/>
</dbReference>
<feature type="region of interest" description="Disordered" evidence="1">
    <location>
        <begin position="1"/>
        <end position="34"/>
    </location>
</feature>
<evidence type="ECO:0000256" key="1">
    <source>
        <dbReference type="SAM" id="MobiDB-lite"/>
    </source>
</evidence>
<name>A0A0N7KP91_ORYSJ</name>
<reference evidence="2 3" key="2">
    <citation type="journal article" date="2013" name="Plant Cell Physiol.">
        <title>Rice Annotation Project Database (RAP-DB): an integrative and interactive database for rice genomics.</title>
        <authorList>
            <person name="Sakai H."/>
            <person name="Lee S.S."/>
            <person name="Tanaka T."/>
            <person name="Numa H."/>
            <person name="Kim J."/>
            <person name="Kawahara Y."/>
            <person name="Wakimoto H."/>
            <person name="Yang C.C."/>
            <person name="Iwamoto M."/>
            <person name="Abe T."/>
            <person name="Yamada Y."/>
            <person name="Muto A."/>
            <person name="Inokuchi H."/>
            <person name="Ikemura T."/>
            <person name="Matsumoto T."/>
            <person name="Sasaki T."/>
            <person name="Itoh T."/>
        </authorList>
    </citation>
    <scope>NUCLEOTIDE SEQUENCE [LARGE SCALE GENOMIC DNA]</scope>
    <source>
        <strain evidence="3">cv. Nipponbare</strain>
    </source>
</reference>
<dbReference type="STRING" id="39947.A0A0N7KP91"/>
<dbReference type="PaxDb" id="39947-A0A0N7KP91"/>
<proteinExistence type="predicted"/>
<accession>A0A0N7KP91</accession>
<dbReference type="InParanoid" id="A0A0N7KP91"/>
<evidence type="ECO:0000313" key="2">
    <source>
        <dbReference type="EMBL" id="BAT03762.1"/>
    </source>
</evidence>